<evidence type="ECO:0000313" key="1">
    <source>
        <dbReference type="EMBL" id="TYH48569.1"/>
    </source>
</evidence>
<sequence length="122" mass="14133">MDTTKKHVLLQLIKLEKKRGGPFWKQSASNIRQCCLSHKYSKPYYPFQGGRTNILFLASLWNSQDAVLMDGFRQGTSRKQLEFFPIPSCMLSHLVFGSTYDNYNRIITQKFSHLSRSHIGCN</sequence>
<accession>A0A5D2J2Q7</accession>
<dbReference type="Proteomes" id="UP000322667">
    <property type="component" value="Chromosome D10"/>
</dbReference>
<protein>
    <submittedName>
        <fullName evidence="1">Uncharacterized protein</fullName>
    </submittedName>
</protein>
<reference evidence="1 2" key="1">
    <citation type="submission" date="2019-07" db="EMBL/GenBank/DDBJ databases">
        <title>WGS assembly of Gossypium tomentosum.</title>
        <authorList>
            <person name="Chen Z.J."/>
            <person name="Sreedasyam A."/>
            <person name="Ando A."/>
            <person name="Song Q."/>
            <person name="De L."/>
            <person name="Hulse-Kemp A."/>
            <person name="Ding M."/>
            <person name="Ye W."/>
            <person name="Kirkbride R."/>
            <person name="Jenkins J."/>
            <person name="Plott C."/>
            <person name="Lovell J."/>
            <person name="Lin Y.-M."/>
            <person name="Vaughn R."/>
            <person name="Liu B."/>
            <person name="Li W."/>
            <person name="Simpson S."/>
            <person name="Scheffler B."/>
            <person name="Saski C."/>
            <person name="Grover C."/>
            <person name="Hu G."/>
            <person name="Conover J."/>
            <person name="Carlson J."/>
            <person name="Shu S."/>
            <person name="Boston L."/>
            <person name="Williams M."/>
            <person name="Peterson D."/>
            <person name="Mcgee K."/>
            <person name="Jones D."/>
            <person name="Wendel J."/>
            <person name="Stelly D."/>
            <person name="Grimwood J."/>
            <person name="Schmutz J."/>
        </authorList>
    </citation>
    <scope>NUCLEOTIDE SEQUENCE [LARGE SCALE GENOMIC DNA]</scope>
    <source>
        <strain evidence="1">7179.01</strain>
    </source>
</reference>
<name>A0A5D2J2Q7_GOSTO</name>
<gene>
    <name evidence="1" type="ORF">ES332_D10G075700v1</name>
</gene>
<keyword evidence="2" id="KW-1185">Reference proteome</keyword>
<proteinExistence type="predicted"/>
<dbReference type="AlphaFoldDB" id="A0A5D2J2Q7"/>
<organism evidence="1 2">
    <name type="scientific">Gossypium tomentosum</name>
    <name type="common">Hawaiian cotton</name>
    <name type="synonym">Gossypium sandvicense</name>
    <dbReference type="NCBI Taxonomy" id="34277"/>
    <lineage>
        <taxon>Eukaryota</taxon>
        <taxon>Viridiplantae</taxon>
        <taxon>Streptophyta</taxon>
        <taxon>Embryophyta</taxon>
        <taxon>Tracheophyta</taxon>
        <taxon>Spermatophyta</taxon>
        <taxon>Magnoliopsida</taxon>
        <taxon>eudicotyledons</taxon>
        <taxon>Gunneridae</taxon>
        <taxon>Pentapetalae</taxon>
        <taxon>rosids</taxon>
        <taxon>malvids</taxon>
        <taxon>Malvales</taxon>
        <taxon>Malvaceae</taxon>
        <taxon>Malvoideae</taxon>
        <taxon>Gossypium</taxon>
    </lineage>
</organism>
<dbReference type="EMBL" id="CM017632">
    <property type="protein sequence ID" value="TYH48569.1"/>
    <property type="molecule type" value="Genomic_DNA"/>
</dbReference>
<evidence type="ECO:0000313" key="2">
    <source>
        <dbReference type="Proteomes" id="UP000322667"/>
    </source>
</evidence>